<dbReference type="GO" id="GO:0005829">
    <property type="term" value="C:cytosol"/>
    <property type="evidence" value="ECO:0007669"/>
    <property type="project" value="TreeGrafter"/>
</dbReference>
<protein>
    <submittedName>
        <fullName evidence="11">Transcriptional regulator</fullName>
    </submittedName>
</protein>
<organism evidence="11 12">
    <name type="scientific">Mesobacillus campisalis</name>
    <dbReference type="NCBI Taxonomy" id="1408103"/>
    <lineage>
        <taxon>Bacteria</taxon>
        <taxon>Bacillati</taxon>
        <taxon>Bacillota</taxon>
        <taxon>Bacilli</taxon>
        <taxon>Bacillales</taxon>
        <taxon>Bacillaceae</taxon>
        <taxon>Mesobacillus</taxon>
    </lineage>
</organism>
<dbReference type="GO" id="GO:0000156">
    <property type="term" value="F:phosphorelay response regulator activity"/>
    <property type="evidence" value="ECO:0007669"/>
    <property type="project" value="TreeGrafter"/>
</dbReference>
<dbReference type="CDD" id="cd00383">
    <property type="entry name" value="trans_reg_C"/>
    <property type="match status" value="1"/>
</dbReference>
<dbReference type="AlphaFoldDB" id="A0A0M2SZ01"/>
<evidence type="ECO:0000256" key="8">
    <source>
        <dbReference type="PROSITE-ProRule" id="PRU01091"/>
    </source>
</evidence>
<dbReference type="SUPFAM" id="SSF46894">
    <property type="entry name" value="C-terminal effector domain of the bipartite response regulators"/>
    <property type="match status" value="1"/>
</dbReference>
<dbReference type="Proteomes" id="UP000034166">
    <property type="component" value="Unassembled WGS sequence"/>
</dbReference>
<dbReference type="OrthoDB" id="9802426at2"/>
<reference evidence="11 12" key="1">
    <citation type="submission" date="2015-04" db="EMBL/GenBank/DDBJ databases">
        <title>Taxonomic description and genome sequence of Bacillus campisalis sp. nov., a novel member of the genus Bacillus isolated from solar saltern.</title>
        <authorList>
            <person name="Mathan Kumar R."/>
            <person name="Kaur G."/>
            <person name="Kumar A."/>
            <person name="Singh N.K."/>
            <person name="Kaur N."/>
            <person name="Kumar N."/>
            <person name="Mayilraj S."/>
        </authorList>
    </citation>
    <scope>NUCLEOTIDE SEQUENCE [LARGE SCALE GENOMIC DNA]</scope>
    <source>
        <strain evidence="11 12">SA2-6</strain>
    </source>
</reference>
<feature type="DNA-binding region" description="OmpR/PhoB-type" evidence="8">
    <location>
        <begin position="129"/>
        <end position="232"/>
    </location>
</feature>
<dbReference type="InterPro" id="IPR001789">
    <property type="entry name" value="Sig_transdc_resp-reg_receiver"/>
</dbReference>
<dbReference type="InterPro" id="IPR039420">
    <property type="entry name" value="WalR-like"/>
</dbReference>
<keyword evidence="4" id="KW-0805">Transcription regulation</keyword>
<dbReference type="Pfam" id="PF00072">
    <property type="entry name" value="Response_reg"/>
    <property type="match status" value="1"/>
</dbReference>
<dbReference type="PROSITE" id="PS50110">
    <property type="entry name" value="RESPONSE_REGULATORY"/>
    <property type="match status" value="1"/>
</dbReference>
<keyword evidence="2 7" id="KW-0597">Phosphoprotein</keyword>
<feature type="modified residue" description="4-aspartylphosphate" evidence="7">
    <location>
        <position position="53"/>
    </location>
</feature>
<feature type="domain" description="OmpR/PhoB-type" evidence="10">
    <location>
        <begin position="129"/>
        <end position="232"/>
    </location>
</feature>
<dbReference type="SMART" id="SM00862">
    <property type="entry name" value="Trans_reg_C"/>
    <property type="match status" value="1"/>
</dbReference>
<evidence type="ECO:0000256" key="5">
    <source>
        <dbReference type="ARBA" id="ARBA00023125"/>
    </source>
</evidence>
<dbReference type="CDD" id="cd17574">
    <property type="entry name" value="REC_OmpR"/>
    <property type="match status" value="1"/>
</dbReference>
<evidence type="ECO:0000259" key="10">
    <source>
        <dbReference type="PROSITE" id="PS51755"/>
    </source>
</evidence>
<dbReference type="PATRIC" id="fig|1408103.3.peg.884"/>
<proteinExistence type="predicted"/>
<dbReference type="Gene3D" id="3.40.50.2300">
    <property type="match status" value="1"/>
</dbReference>
<feature type="domain" description="Response regulatory" evidence="9">
    <location>
        <begin position="4"/>
        <end position="117"/>
    </location>
</feature>
<dbReference type="EMBL" id="LAYY01000003">
    <property type="protein sequence ID" value="KKK39383.1"/>
    <property type="molecule type" value="Genomic_DNA"/>
</dbReference>
<comment type="caution">
    <text evidence="11">The sequence shown here is derived from an EMBL/GenBank/DDBJ whole genome shotgun (WGS) entry which is preliminary data.</text>
</comment>
<evidence type="ECO:0000259" key="9">
    <source>
        <dbReference type="PROSITE" id="PS50110"/>
    </source>
</evidence>
<sequence length="241" mass="27146">MSQKILLVDDERMITEVLEAYLRKDGFEVVTSDNGVDALRKADSVKPDLIVLDLMLPDISGEDICRLLRKESDVPILMLTAKSGEEEKISGIMMGADDYVTKPFSPREVIVRIQAILRRSKRAAPAVQTNQLSFNNHELVIDLYKKEVAAHGNSISVTPIEYRLLSNMAKNPGRVYSRMDLLDKIQEDGFAYEGYERSIDTHIKNLRKKIECDAREPKYILTVFGMGYKFGGAPDAENAAF</sequence>
<dbReference type="Gene3D" id="6.10.250.690">
    <property type="match status" value="1"/>
</dbReference>
<name>A0A0M2SZ01_9BACI</name>
<gene>
    <name evidence="11" type="ORF">WQ57_03915</name>
</gene>
<evidence type="ECO:0000256" key="7">
    <source>
        <dbReference type="PROSITE-ProRule" id="PRU00169"/>
    </source>
</evidence>
<keyword evidence="3" id="KW-0902">Two-component regulatory system</keyword>
<dbReference type="PANTHER" id="PTHR48111:SF73">
    <property type="entry name" value="ALKALINE PHOSPHATASE SYNTHESIS TRANSCRIPTIONAL REGULATORY PROTEIN PHOP"/>
    <property type="match status" value="1"/>
</dbReference>
<dbReference type="GO" id="GO:0000976">
    <property type="term" value="F:transcription cis-regulatory region binding"/>
    <property type="evidence" value="ECO:0007669"/>
    <property type="project" value="TreeGrafter"/>
</dbReference>
<keyword evidence="5 8" id="KW-0238">DNA-binding</keyword>
<dbReference type="Gene3D" id="1.10.10.10">
    <property type="entry name" value="Winged helix-like DNA-binding domain superfamily/Winged helix DNA-binding domain"/>
    <property type="match status" value="1"/>
</dbReference>
<comment type="subcellular location">
    <subcellularLocation>
        <location evidence="1">Cytoplasm</location>
    </subcellularLocation>
</comment>
<evidence type="ECO:0000256" key="3">
    <source>
        <dbReference type="ARBA" id="ARBA00023012"/>
    </source>
</evidence>
<dbReference type="InterPro" id="IPR016032">
    <property type="entry name" value="Sig_transdc_resp-reg_C-effctor"/>
</dbReference>
<dbReference type="GO" id="GO:0032993">
    <property type="term" value="C:protein-DNA complex"/>
    <property type="evidence" value="ECO:0007669"/>
    <property type="project" value="TreeGrafter"/>
</dbReference>
<dbReference type="PANTHER" id="PTHR48111">
    <property type="entry name" value="REGULATOR OF RPOS"/>
    <property type="match status" value="1"/>
</dbReference>
<dbReference type="GO" id="GO:0006355">
    <property type="term" value="P:regulation of DNA-templated transcription"/>
    <property type="evidence" value="ECO:0007669"/>
    <property type="project" value="InterPro"/>
</dbReference>
<keyword evidence="6" id="KW-0804">Transcription</keyword>
<dbReference type="RefSeq" id="WP_046522418.1">
    <property type="nucleotide sequence ID" value="NZ_LAYY01000003.1"/>
</dbReference>
<dbReference type="SMART" id="SM00448">
    <property type="entry name" value="REC"/>
    <property type="match status" value="1"/>
</dbReference>
<dbReference type="SUPFAM" id="SSF52172">
    <property type="entry name" value="CheY-like"/>
    <property type="match status" value="1"/>
</dbReference>
<accession>A0A0M2SZ01</accession>
<evidence type="ECO:0000313" key="12">
    <source>
        <dbReference type="Proteomes" id="UP000034166"/>
    </source>
</evidence>
<evidence type="ECO:0000313" key="11">
    <source>
        <dbReference type="EMBL" id="KKK39383.1"/>
    </source>
</evidence>
<evidence type="ECO:0000256" key="4">
    <source>
        <dbReference type="ARBA" id="ARBA00023015"/>
    </source>
</evidence>
<evidence type="ECO:0000256" key="1">
    <source>
        <dbReference type="ARBA" id="ARBA00004496"/>
    </source>
</evidence>
<dbReference type="InterPro" id="IPR011006">
    <property type="entry name" value="CheY-like_superfamily"/>
</dbReference>
<dbReference type="PROSITE" id="PS51755">
    <property type="entry name" value="OMPR_PHOB"/>
    <property type="match status" value="1"/>
</dbReference>
<keyword evidence="12" id="KW-1185">Reference proteome</keyword>
<dbReference type="Pfam" id="PF00486">
    <property type="entry name" value="Trans_reg_C"/>
    <property type="match status" value="1"/>
</dbReference>
<evidence type="ECO:0000256" key="6">
    <source>
        <dbReference type="ARBA" id="ARBA00023163"/>
    </source>
</evidence>
<dbReference type="FunFam" id="3.40.50.2300:FF:000001">
    <property type="entry name" value="DNA-binding response regulator PhoB"/>
    <property type="match status" value="1"/>
</dbReference>
<evidence type="ECO:0000256" key="2">
    <source>
        <dbReference type="ARBA" id="ARBA00022553"/>
    </source>
</evidence>
<dbReference type="InterPro" id="IPR001867">
    <property type="entry name" value="OmpR/PhoB-type_DNA-bd"/>
</dbReference>
<dbReference type="InterPro" id="IPR036388">
    <property type="entry name" value="WH-like_DNA-bd_sf"/>
</dbReference>